<gene>
    <name evidence="1" type="ORF">ACJIZ3_018002</name>
</gene>
<evidence type="ECO:0000313" key="1">
    <source>
        <dbReference type="EMBL" id="KAL3829200.1"/>
    </source>
</evidence>
<name>A0ABD3SXL2_9LAMI</name>
<protein>
    <recommendedName>
        <fullName evidence="3">HMA domain-containing protein</fullName>
    </recommendedName>
</protein>
<sequence>MTLVSWAKKEVLQRLVKSQKRLHHLPRTTLKLKQKNQIVEVVLDADVRCKKCQERVAAVIASNTNMKDIDSITVHVLEKTVTLMHKTNQSEYLTH</sequence>
<proteinExistence type="predicted"/>
<keyword evidence="2" id="KW-1185">Reference proteome</keyword>
<dbReference type="Proteomes" id="UP001634393">
    <property type="component" value="Unassembled WGS sequence"/>
</dbReference>
<evidence type="ECO:0008006" key="3">
    <source>
        <dbReference type="Google" id="ProtNLM"/>
    </source>
</evidence>
<dbReference type="AlphaFoldDB" id="A0ABD3SXL2"/>
<dbReference type="EMBL" id="JBJXBP010000005">
    <property type="protein sequence ID" value="KAL3829200.1"/>
    <property type="molecule type" value="Genomic_DNA"/>
</dbReference>
<comment type="caution">
    <text evidence="1">The sequence shown here is derived from an EMBL/GenBank/DDBJ whole genome shotgun (WGS) entry which is preliminary data.</text>
</comment>
<accession>A0ABD3SXL2</accession>
<reference evidence="1 2" key="1">
    <citation type="submission" date="2024-12" db="EMBL/GenBank/DDBJ databases">
        <title>The unique morphological basis and parallel evolutionary history of personate flowers in Penstemon.</title>
        <authorList>
            <person name="Depatie T.H."/>
            <person name="Wessinger C.A."/>
        </authorList>
    </citation>
    <scope>NUCLEOTIDE SEQUENCE [LARGE SCALE GENOMIC DNA]</scope>
    <source>
        <strain evidence="1">WTNN_2</strain>
        <tissue evidence="1">Leaf</tissue>
    </source>
</reference>
<evidence type="ECO:0000313" key="2">
    <source>
        <dbReference type="Proteomes" id="UP001634393"/>
    </source>
</evidence>
<organism evidence="1 2">
    <name type="scientific">Penstemon smallii</name>
    <dbReference type="NCBI Taxonomy" id="265156"/>
    <lineage>
        <taxon>Eukaryota</taxon>
        <taxon>Viridiplantae</taxon>
        <taxon>Streptophyta</taxon>
        <taxon>Embryophyta</taxon>
        <taxon>Tracheophyta</taxon>
        <taxon>Spermatophyta</taxon>
        <taxon>Magnoliopsida</taxon>
        <taxon>eudicotyledons</taxon>
        <taxon>Gunneridae</taxon>
        <taxon>Pentapetalae</taxon>
        <taxon>asterids</taxon>
        <taxon>lamiids</taxon>
        <taxon>Lamiales</taxon>
        <taxon>Plantaginaceae</taxon>
        <taxon>Cheloneae</taxon>
        <taxon>Penstemon</taxon>
    </lineage>
</organism>